<dbReference type="AlphaFoldDB" id="A0A177L7X3"/>
<evidence type="ECO:0008006" key="4">
    <source>
        <dbReference type="Google" id="ProtNLM"/>
    </source>
</evidence>
<protein>
    <recommendedName>
        <fullName evidence="4">DUF4386 domain-containing protein</fullName>
    </recommendedName>
</protein>
<feature type="transmembrane region" description="Helical" evidence="1">
    <location>
        <begin position="7"/>
        <end position="30"/>
    </location>
</feature>
<organism evidence="2 3">
    <name type="scientific">Domibacillus aminovorans</name>
    <dbReference type="NCBI Taxonomy" id="29332"/>
    <lineage>
        <taxon>Bacteria</taxon>
        <taxon>Bacillati</taxon>
        <taxon>Bacillota</taxon>
        <taxon>Bacilli</taxon>
        <taxon>Bacillales</taxon>
        <taxon>Bacillaceae</taxon>
        <taxon>Domibacillus</taxon>
    </lineage>
</organism>
<comment type="caution">
    <text evidence="2">The sequence shown here is derived from an EMBL/GenBank/DDBJ whole genome shotgun (WGS) entry which is preliminary data.</text>
</comment>
<keyword evidence="1" id="KW-1133">Transmembrane helix</keyword>
<feature type="transmembrane region" description="Helical" evidence="1">
    <location>
        <begin position="137"/>
        <end position="160"/>
    </location>
</feature>
<reference evidence="2 3" key="1">
    <citation type="submission" date="2016-01" db="EMBL/GenBank/DDBJ databases">
        <title>Investigation of taxonomic status of Bacillus aminovorans.</title>
        <authorList>
            <person name="Verma A."/>
            <person name="Pal Y."/>
            <person name="Krishnamurthi S."/>
        </authorList>
    </citation>
    <scope>NUCLEOTIDE SEQUENCE [LARGE SCALE GENOMIC DNA]</scope>
    <source>
        <strain evidence="2 3">DSM 1314</strain>
    </source>
</reference>
<feature type="transmembrane region" description="Helical" evidence="1">
    <location>
        <begin position="50"/>
        <end position="71"/>
    </location>
</feature>
<feature type="transmembrane region" description="Helical" evidence="1">
    <location>
        <begin position="83"/>
        <end position="102"/>
    </location>
</feature>
<keyword evidence="1" id="KW-0812">Transmembrane</keyword>
<keyword evidence="3" id="KW-1185">Reference proteome</keyword>
<dbReference type="EMBL" id="LQWY01000019">
    <property type="protein sequence ID" value="OAH61486.1"/>
    <property type="molecule type" value="Genomic_DNA"/>
</dbReference>
<evidence type="ECO:0000313" key="3">
    <source>
        <dbReference type="Proteomes" id="UP000076935"/>
    </source>
</evidence>
<dbReference type="Proteomes" id="UP000076935">
    <property type="component" value="Unassembled WGS sequence"/>
</dbReference>
<accession>A0A177L7X3</accession>
<feature type="transmembrane region" description="Helical" evidence="1">
    <location>
        <begin position="191"/>
        <end position="209"/>
    </location>
</feature>
<keyword evidence="1" id="KW-0472">Membrane</keyword>
<gene>
    <name evidence="2" type="ORF">AWH49_12850</name>
</gene>
<evidence type="ECO:0000313" key="2">
    <source>
        <dbReference type="EMBL" id="OAH61486.1"/>
    </source>
</evidence>
<feature type="transmembrane region" description="Helical" evidence="1">
    <location>
        <begin position="167"/>
        <end position="185"/>
    </location>
</feature>
<proteinExistence type="predicted"/>
<evidence type="ECO:0000256" key="1">
    <source>
        <dbReference type="SAM" id="Phobius"/>
    </source>
</evidence>
<sequence>MPFPTKVLHIYLSATSLVISGILFVLYPALRPFSDETSMEGATAFASTEWLVAHMLAIVAFTLLPLGLLGLHNSLQGTARNSLTNWAFVLCLVGIGLVLPFYGGETFGLHAIGQEAIRQQSAELVSLANIVRSGAGLVMFLIGLLLLGIATILFAIAIWRSGKYPKWSGLPFAFGMCLYIPQFFVGQPLRVVHGLLVAIGCIWIAIDLWKSSNQNISQKA</sequence>
<dbReference type="RefSeq" id="WP_063965361.1">
    <property type="nucleotide sequence ID" value="NZ_JBCNAN010000002.1"/>
</dbReference>
<name>A0A177L7X3_9BACI</name>